<dbReference type="GO" id="GO:0030414">
    <property type="term" value="F:peptidase inhibitor activity"/>
    <property type="evidence" value="ECO:0007669"/>
    <property type="project" value="UniProtKB-KW"/>
</dbReference>
<feature type="signal peptide" evidence="5">
    <location>
        <begin position="1"/>
        <end position="23"/>
    </location>
</feature>
<dbReference type="AlphaFoldDB" id="A0A8C3RSG1"/>
<dbReference type="GO" id="GO:0005576">
    <property type="term" value="C:extracellular region"/>
    <property type="evidence" value="ECO:0007669"/>
    <property type="project" value="UniProtKB-SubCell"/>
</dbReference>
<keyword evidence="5" id="KW-0732">Signal</keyword>
<dbReference type="Ensembl" id="ENSCSRT00000003686.1">
    <property type="protein sequence ID" value="ENSCSRP00000003560.1"/>
    <property type="gene ID" value="ENSCSRG00000002699.1"/>
</dbReference>
<keyword evidence="3" id="KW-0646">Protease inhibitor</keyword>
<evidence type="ECO:0000259" key="6">
    <source>
        <dbReference type="PROSITE" id="PS51465"/>
    </source>
</evidence>
<feature type="chain" id="PRO_5034070671" description="Kazal-like domain-containing protein" evidence="5">
    <location>
        <begin position="24"/>
        <end position="88"/>
    </location>
</feature>
<evidence type="ECO:0000256" key="4">
    <source>
        <dbReference type="ARBA" id="ARBA00023157"/>
    </source>
</evidence>
<evidence type="ECO:0000256" key="1">
    <source>
        <dbReference type="ARBA" id="ARBA00004613"/>
    </source>
</evidence>
<dbReference type="Pfam" id="PF00050">
    <property type="entry name" value="Kazal_1"/>
    <property type="match status" value="1"/>
</dbReference>
<proteinExistence type="predicted"/>
<evidence type="ECO:0000256" key="5">
    <source>
        <dbReference type="SAM" id="SignalP"/>
    </source>
</evidence>
<comment type="subcellular location">
    <subcellularLocation>
        <location evidence="1">Secreted</location>
    </subcellularLocation>
</comment>
<reference evidence="7" key="1">
    <citation type="submission" date="2025-08" db="UniProtKB">
        <authorList>
            <consortium name="Ensembl"/>
        </authorList>
    </citation>
    <scope>IDENTIFICATION</scope>
</reference>
<organism evidence="7 8">
    <name type="scientific">Chelydra serpentina</name>
    <name type="common">Snapping turtle</name>
    <name type="synonym">Testudo serpentina</name>
    <dbReference type="NCBI Taxonomy" id="8475"/>
    <lineage>
        <taxon>Eukaryota</taxon>
        <taxon>Metazoa</taxon>
        <taxon>Chordata</taxon>
        <taxon>Craniata</taxon>
        <taxon>Vertebrata</taxon>
        <taxon>Euteleostomi</taxon>
        <taxon>Archelosauria</taxon>
        <taxon>Testudinata</taxon>
        <taxon>Testudines</taxon>
        <taxon>Cryptodira</taxon>
        <taxon>Durocryptodira</taxon>
        <taxon>Americhelydia</taxon>
        <taxon>Chelydroidea</taxon>
        <taxon>Chelydridae</taxon>
        <taxon>Chelydra</taxon>
    </lineage>
</organism>
<keyword evidence="2" id="KW-0964">Secreted</keyword>
<evidence type="ECO:0000313" key="7">
    <source>
        <dbReference type="Ensembl" id="ENSCSRP00000003560.1"/>
    </source>
</evidence>
<accession>A0A8C3RSG1</accession>
<dbReference type="PROSITE" id="PS00282">
    <property type="entry name" value="KAZAL_1"/>
    <property type="match status" value="1"/>
</dbReference>
<reference evidence="7" key="2">
    <citation type="submission" date="2025-09" db="UniProtKB">
        <authorList>
            <consortium name="Ensembl"/>
        </authorList>
    </citation>
    <scope>IDENTIFICATION</scope>
</reference>
<dbReference type="SUPFAM" id="SSF100895">
    <property type="entry name" value="Kazal-type serine protease inhibitors"/>
    <property type="match status" value="1"/>
</dbReference>
<dbReference type="SMART" id="SM00280">
    <property type="entry name" value="KAZAL"/>
    <property type="match status" value="1"/>
</dbReference>
<dbReference type="InterPro" id="IPR036058">
    <property type="entry name" value="Kazal_dom_sf"/>
</dbReference>
<dbReference type="InterPro" id="IPR002350">
    <property type="entry name" value="Kazal_dom"/>
</dbReference>
<evidence type="ECO:0000256" key="3">
    <source>
        <dbReference type="ARBA" id="ARBA00022690"/>
    </source>
</evidence>
<dbReference type="PROSITE" id="PS51465">
    <property type="entry name" value="KAZAL_2"/>
    <property type="match status" value="1"/>
</dbReference>
<evidence type="ECO:0000313" key="8">
    <source>
        <dbReference type="Proteomes" id="UP000694403"/>
    </source>
</evidence>
<dbReference type="Proteomes" id="UP000694403">
    <property type="component" value="Unplaced"/>
</dbReference>
<sequence>MKTAGLFLLLGLGLCCCSGNAEADGASDEGNEPVCGSYIFPGCPKILDPVCGTDNLTYPNECELCAKNLTFVLVQFSGINVCPSPLPC</sequence>
<dbReference type="PANTHER" id="PTHR21312:SF28">
    <property type="entry name" value="OVOINHIBITOR-RELATED"/>
    <property type="match status" value="1"/>
</dbReference>
<dbReference type="Gene3D" id="3.30.60.30">
    <property type="match status" value="1"/>
</dbReference>
<dbReference type="PANTHER" id="PTHR21312">
    <property type="entry name" value="SERINE PROTEASE INHIBITOR"/>
    <property type="match status" value="1"/>
</dbReference>
<keyword evidence="4" id="KW-1015">Disulfide bond</keyword>
<feature type="domain" description="Kazal-like" evidence="6">
    <location>
        <begin position="29"/>
        <end position="84"/>
    </location>
</feature>
<evidence type="ECO:0000256" key="2">
    <source>
        <dbReference type="ARBA" id="ARBA00022525"/>
    </source>
</evidence>
<protein>
    <recommendedName>
        <fullName evidence="6">Kazal-like domain-containing protein</fullName>
    </recommendedName>
</protein>
<name>A0A8C3RSG1_CHESE</name>
<keyword evidence="8" id="KW-1185">Reference proteome</keyword>